<comment type="caution">
    <text evidence="2">The sequence shown here is derived from an EMBL/GenBank/DDBJ whole genome shotgun (WGS) entry which is preliminary data.</text>
</comment>
<keyword evidence="3" id="KW-1185">Reference proteome</keyword>
<feature type="region of interest" description="Disordered" evidence="1">
    <location>
        <begin position="144"/>
        <end position="182"/>
    </location>
</feature>
<dbReference type="AlphaFoldDB" id="A0A836B556"/>
<dbReference type="Proteomes" id="UP000613740">
    <property type="component" value="Unassembled WGS sequence"/>
</dbReference>
<dbReference type="EMBL" id="JAEHOD010000021">
    <property type="protein sequence ID" value="KAG2447594.1"/>
    <property type="molecule type" value="Genomic_DNA"/>
</dbReference>
<proteinExistence type="predicted"/>
<evidence type="ECO:0000256" key="1">
    <source>
        <dbReference type="SAM" id="MobiDB-lite"/>
    </source>
</evidence>
<organism evidence="2 3">
    <name type="scientific">Chlamydomonas schloesseri</name>
    <dbReference type="NCBI Taxonomy" id="2026947"/>
    <lineage>
        <taxon>Eukaryota</taxon>
        <taxon>Viridiplantae</taxon>
        <taxon>Chlorophyta</taxon>
        <taxon>core chlorophytes</taxon>
        <taxon>Chlorophyceae</taxon>
        <taxon>CS clade</taxon>
        <taxon>Chlamydomonadales</taxon>
        <taxon>Chlamydomonadaceae</taxon>
        <taxon>Chlamydomonas</taxon>
    </lineage>
</organism>
<feature type="compositionally biased region" description="Low complexity" evidence="1">
    <location>
        <begin position="564"/>
        <end position="598"/>
    </location>
</feature>
<feature type="region of interest" description="Disordered" evidence="1">
    <location>
        <begin position="559"/>
        <end position="598"/>
    </location>
</feature>
<feature type="compositionally biased region" description="Low complexity" evidence="1">
    <location>
        <begin position="154"/>
        <end position="169"/>
    </location>
</feature>
<gene>
    <name evidence="2" type="ORF">HYH02_007517</name>
</gene>
<evidence type="ECO:0000313" key="2">
    <source>
        <dbReference type="EMBL" id="KAG2447594.1"/>
    </source>
</evidence>
<sequence length="598" mass="62955">MRREVVSAGPAASAGTSPAVAASIKSVTRVLKRLADGRNRSEDAQAELLAELQRHVTKLKDKKIAQPPVEYLAAVASGLAWSARELVANPGREDAFQVLKATQELAEQLPILLPVLIRTDTLCVYAQLCAACVAALSGRTSQQKASTDGGGVAGAAAGSSSAAGPSSSKGPGGGGTQSGGHTASATYVPSSAVAAAGARGTASLTQWCALIEYVAAASGVMLSQAQDNAVELTGDPLFAELLAALDRSGLMEHLAAAVLRLAAALEQQQRVEQLLPNWDDAPEAAAGAAQTPQQLQQRTAVAGHVTEEACAGAVADQHARTRQGCSEQACVLKATLHLVNLAGACRMEVVNELTASRLLLGPCFGFFLRQAIVSTASFVWRPAAQQQPMGHAAACAAAEATDAAAVALLARREAVPPATHRREPPPLLFAHGKLPAEDQYRSLTARHFLPMMMRMFKESVEEVAPSVGLYDIARAAWLAAGPHWRAVWRAPQLAMHASVIVTLGLPLARQRRPQMSSRLPGLWCALVHLLSSTRYSARSLAQALQLQVVTPRAPAAVAGDCLRPGGQQPLGAEQQQPQPQQERDQQQQQQQQQPQQQD</sequence>
<evidence type="ECO:0000313" key="3">
    <source>
        <dbReference type="Proteomes" id="UP000613740"/>
    </source>
</evidence>
<name>A0A836B556_9CHLO</name>
<accession>A0A836B556</accession>
<reference evidence="2" key="1">
    <citation type="journal article" date="2020" name="bioRxiv">
        <title>Comparative genomics of Chlamydomonas.</title>
        <authorList>
            <person name="Craig R.J."/>
            <person name="Hasan A.R."/>
            <person name="Ness R.W."/>
            <person name="Keightley P.D."/>
        </authorList>
    </citation>
    <scope>NUCLEOTIDE SEQUENCE</scope>
    <source>
        <strain evidence="2">CCAP 11/173</strain>
    </source>
</reference>
<protein>
    <submittedName>
        <fullName evidence="2">Uncharacterized protein</fullName>
    </submittedName>
</protein>